<dbReference type="Gene3D" id="3.40.720.10">
    <property type="entry name" value="Alkaline Phosphatase, subunit A"/>
    <property type="match status" value="1"/>
</dbReference>
<dbReference type="Proteomes" id="UP000178943">
    <property type="component" value="Unassembled WGS sequence"/>
</dbReference>
<proteinExistence type="predicted"/>
<evidence type="ECO:0000313" key="3">
    <source>
        <dbReference type="Proteomes" id="UP000178943"/>
    </source>
</evidence>
<dbReference type="PANTHER" id="PTHR43751">
    <property type="entry name" value="SULFATASE"/>
    <property type="match status" value="1"/>
</dbReference>
<comment type="caution">
    <text evidence="2">The sequence shown here is derived from an EMBL/GenBank/DDBJ whole genome shotgun (WGS) entry which is preliminary data.</text>
</comment>
<sequence length="464" mass="53380">MKNKIATLAIIFIILLCGMKVFSRYYAKKSVNVLIITVDMLRADRMGIYGYERNTTPVLDAFAKENMLFKKAFSQASWTPPSLATIFSGSYPTEHGISDWNSLANPKVKFLVDRLPKNYYQTAFITNHPSLLLDNLGFTKGYDKRIVLKSNDDRASKITRLSIEWLQKAVKRKKPFILWTHYFDAHEPFTPSEPFKTNFLTQYLGELPNENVSVCEEENYYGLNCLAPYIVEKGNTNLNYYSLLYDAEIAEVDSAIGELIESVKKLKLMENTIIVITSDHGEIIKRCEIQQDKCIYMSHGTFLFHELIRVPLILHVPGQKGGITVPDNVATIDVLPTLSYLTDTIANEKFRGLSLLPINKINKYRKIYTYETRLNTIASVYRDWEFIKYDTYSEFYKFNNFSDEIVLFPNENEPATSRLIGILENSVRGRLSTKYFEEIKLSDPYVEKLNSLGYAGSLKINLQK</sequence>
<dbReference type="InterPro" id="IPR052701">
    <property type="entry name" value="GAG_Ulvan_Degrading_Sulfatases"/>
</dbReference>
<dbReference type="Pfam" id="PF00884">
    <property type="entry name" value="Sulfatase"/>
    <property type="match status" value="1"/>
</dbReference>
<name>A0A1F5V7X7_9BACT</name>
<dbReference type="STRING" id="1817863.A2Y62_03555"/>
<dbReference type="AlphaFoldDB" id="A0A1F5V7X7"/>
<dbReference type="InterPro" id="IPR017850">
    <property type="entry name" value="Alkaline_phosphatase_core_sf"/>
</dbReference>
<feature type="domain" description="Sulfatase N-terminal" evidence="1">
    <location>
        <begin position="32"/>
        <end position="343"/>
    </location>
</feature>
<accession>A0A1F5V7X7</accession>
<evidence type="ECO:0000259" key="1">
    <source>
        <dbReference type="Pfam" id="PF00884"/>
    </source>
</evidence>
<evidence type="ECO:0000313" key="2">
    <source>
        <dbReference type="EMBL" id="OGF59537.1"/>
    </source>
</evidence>
<dbReference type="EMBL" id="MFGW01000210">
    <property type="protein sequence ID" value="OGF59537.1"/>
    <property type="molecule type" value="Genomic_DNA"/>
</dbReference>
<gene>
    <name evidence="2" type="ORF">A2Y62_03555</name>
</gene>
<dbReference type="SUPFAM" id="SSF53649">
    <property type="entry name" value="Alkaline phosphatase-like"/>
    <property type="match status" value="1"/>
</dbReference>
<dbReference type="InterPro" id="IPR000917">
    <property type="entry name" value="Sulfatase_N"/>
</dbReference>
<organism evidence="2 3">
    <name type="scientific">Candidatus Fischerbacteria bacterium RBG_13_37_8</name>
    <dbReference type="NCBI Taxonomy" id="1817863"/>
    <lineage>
        <taxon>Bacteria</taxon>
        <taxon>Candidatus Fischeribacteriota</taxon>
    </lineage>
</organism>
<protein>
    <recommendedName>
        <fullName evidence="1">Sulfatase N-terminal domain-containing protein</fullName>
    </recommendedName>
</protein>
<reference evidence="2 3" key="1">
    <citation type="journal article" date="2016" name="Nat. Commun.">
        <title>Thousands of microbial genomes shed light on interconnected biogeochemical processes in an aquifer system.</title>
        <authorList>
            <person name="Anantharaman K."/>
            <person name="Brown C.T."/>
            <person name="Hug L.A."/>
            <person name="Sharon I."/>
            <person name="Castelle C.J."/>
            <person name="Probst A.J."/>
            <person name="Thomas B.C."/>
            <person name="Singh A."/>
            <person name="Wilkins M.J."/>
            <person name="Karaoz U."/>
            <person name="Brodie E.L."/>
            <person name="Williams K.H."/>
            <person name="Hubbard S.S."/>
            <person name="Banfield J.F."/>
        </authorList>
    </citation>
    <scope>NUCLEOTIDE SEQUENCE [LARGE SCALE GENOMIC DNA]</scope>
</reference>
<dbReference type="PANTHER" id="PTHR43751:SF3">
    <property type="entry name" value="SULFATASE N-TERMINAL DOMAIN-CONTAINING PROTEIN"/>
    <property type="match status" value="1"/>
</dbReference>
<dbReference type="CDD" id="cd16148">
    <property type="entry name" value="sulfatase_like"/>
    <property type="match status" value="1"/>
</dbReference>